<evidence type="ECO:0000313" key="2">
    <source>
        <dbReference type="Proteomes" id="UP000241858"/>
    </source>
</evidence>
<reference evidence="1 2" key="1">
    <citation type="submission" date="2018-03" db="EMBL/GenBank/DDBJ databases">
        <title>Whole genome sequencing of Histamine producing bacteria.</title>
        <authorList>
            <person name="Butler K."/>
        </authorList>
    </citation>
    <scope>NUCLEOTIDE SEQUENCE [LARGE SCALE GENOMIC DNA]</scope>
    <source>
        <strain evidence="1 2">DSM 23343</strain>
    </source>
</reference>
<evidence type="ECO:0000313" key="1">
    <source>
        <dbReference type="EMBL" id="PSU10140.1"/>
    </source>
</evidence>
<organism evidence="1 2">
    <name type="scientific">Photobacterium aquimaris</name>
    <dbReference type="NCBI Taxonomy" id="512643"/>
    <lineage>
        <taxon>Bacteria</taxon>
        <taxon>Pseudomonadati</taxon>
        <taxon>Pseudomonadota</taxon>
        <taxon>Gammaproteobacteria</taxon>
        <taxon>Vibrionales</taxon>
        <taxon>Vibrionaceae</taxon>
        <taxon>Photobacterium</taxon>
    </lineage>
</organism>
<comment type="caution">
    <text evidence="1">The sequence shown here is derived from an EMBL/GenBank/DDBJ whole genome shotgun (WGS) entry which is preliminary data.</text>
</comment>
<protein>
    <submittedName>
        <fullName evidence="1">Uncharacterized protein</fullName>
    </submittedName>
</protein>
<dbReference type="AlphaFoldDB" id="A0A2T3I0V3"/>
<dbReference type="EMBL" id="PYLY01000007">
    <property type="protein sequence ID" value="PSU10140.1"/>
    <property type="molecule type" value="Genomic_DNA"/>
</dbReference>
<sequence>MIRQQLSAVIKMKKILFFISIIFSHYGNAATSLSEIITLNANISNPDEILPGEIKSEILGDKFQILSYNNKTTSFDPITFPIRSTANSKIDAYSFNIIYKNMNCSQNNTIVNVPLNLSVNDVAEDNNKITLSGSNYWYKVTTGDTSSAYNQYISDTFFKIRFGHVTNSASSDLACYGNIIILTSVDL</sequence>
<name>A0A2T3I0V3_9GAMM</name>
<dbReference type="Proteomes" id="UP000241858">
    <property type="component" value="Unassembled WGS sequence"/>
</dbReference>
<gene>
    <name evidence="1" type="ORF">C0W81_05290</name>
</gene>
<proteinExistence type="predicted"/>
<accession>A0A2T3I0V3</accession>